<dbReference type="EMBL" id="JAGKQH010000016">
    <property type="protein sequence ID" value="KAG6577063.1"/>
    <property type="molecule type" value="Genomic_DNA"/>
</dbReference>
<dbReference type="AlphaFoldDB" id="A0AAV6M9A4"/>
<evidence type="ECO:0000313" key="2">
    <source>
        <dbReference type="Proteomes" id="UP000685013"/>
    </source>
</evidence>
<gene>
    <name evidence="1" type="ORF">SDJN03_24637</name>
</gene>
<name>A0AAV6M9A4_9ROSI</name>
<protein>
    <submittedName>
        <fullName evidence="1">Uncharacterized protein</fullName>
    </submittedName>
</protein>
<evidence type="ECO:0000313" key="1">
    <source>
        <dbReference type="EMBL" id="KAG6577063.1"/>
    </source>
</evidence>
<feature type="non-terminal residue" evidence="1">
    <location>
        <position position="1"/>
    </location>
</feature>
<dbReference type="Proteomes" id="UP000685013">
    <property type="component" value="Chromosome 16"/>
</dbReference>
<accession>A0AAV6M9A4</accession>
<comment type="caution">
    <text evidence="1">The sequence shown here is derived from an EMBL/GenBank/DDBJ whole genome shotgun (WGS) entry which is preliminary data.</text>
</comment>
<keyword evidence="2" id="KW-1185">Reference proteome</keyword>
<organism evidence="1 2">
    <name type="scientific">Cucurbita argyrosperma subsp. sororia</name>
    <dbReference type="NCBI Taxonomy" id="37648"/>
    <lineage>
        <taxon>Eukaryota</taxon>
        <taxon>Viridiplantae</taxon>
        <taxon>Streptophyta</taxon>
        <taxon>Embryophyta</taxon>
        <taxon>Tracheophyta</taxon>
        <taxon>Spermatophyta</taxon>
        <taxon>Magnoliopsida</taxon>
        <taxon>eudicotyledons</taxon>
        <taxon>Gunneridae</taxon>
        <taxon>Pentapetalae</taxon>
        <taxon>rosids</taxon>
        <taxon>fabids</taxon>
        <taxon>Cucurbitales</taxon>
        <taxon>Cucurbitaceae</taxon>
        <taxon>Cucurbiteae</taxon>
        <taxon>Cucurbita</taxon>
    </lineage>
</organism>
<reference evidence="1 2" key="1">
    <citation type="journal article" date="2021" name="Hortic Res">
        <title>The domestication of Cucurbita argyrosperma as revealed by the genome of its wild relative.</title>
        <authorList>
            <person name="Barrera-Redondo J."/>
            <person name="Sanchez-de la Vega G."/>
            <person name="Aguirre-Liguori J.A."/>
            <person name="Castellanos-Morales G."/>
            <person name="Gutierrez-Guerrero Y.T."/>
            <person name="Aguirre-Dugua X."/>
            <person name="Aguirre-Planter E."/>
            <person name="Tenaillon M.I."/>
            <person name="Lira-Saade R."/>
            <person name="Eguiarte L.E."/>
        </authorList>
    </citation>
    <scope>NUCLEOTIDE SEQUENCE [LARGE SCALE GENOMIC DNA]</scope>
    <source>
        <strain evidence="1">JBR-2021</strain>
    </source>
</reference>
<proteinExistence type="predicted"/>
<sequence length="86" mass="10091">MTAASCAASRYKEISSERISDPNFSKEMEIHCSGLRMMKEKFPRRQSFAWTKHWTYSSYITIKTFHSHQNRMNFVLKIVTPSQEPG</sequence>